<reference evidence="2" key="1">
    <citation type="submission" date="2018-04" db="EMBL/GenBank/DDBJ databases">
        <title>WGS assembly of Panicum hallii.</title>
        <authorList>
            <person name="Lovell J."/>
            <person name="Jenkins J."/>
            <person name="Lowry D."/>
            <person name="Mamidi S."/>
            <person name="Sreedasyam A."/>
            <person name="Weng X."/>
            <person name="Barry K."/>
            <person name="Bonette J."/>
            <person name="Campitelli B."/>
            <person name="Daum C."/>
            <person name="Gordon S."/>
            <person name="Gould B."/>
            <person name="Lipzen A."/>
            <person name="Macqueen A."/>
            <person name="Palacio-Mejia J."/>
            <person name="Plott C."/>
            <person name="Shakirov E."/>
            <person name="Shu S."/>
            <person name="Yoshinaga Y."/>
            <person name="Zane M."/>
            <person name="Rokhsar D."/>
            <person name="Grimwood J."/>
            <person name="Schmutz J."/>
            <person name="Juenger T."/>
        </authorList>
    </citation>
    <scope>NUCLEOTIDE SEQUENCE [LARGE SCALE GENOMIC DNA]</scope>
    <source>
        <strain evidence="2">FIL2</strain>
    </source>
</reference>
<dbReference type="Proteomes" id="UP000243499">
    <property type="component" value="Chromosome 6"/>
</dbReference>
<proteinExistence type="predicted"/>
<accession>A0A2T8II73</accession>
<feature type="compositionally biased region" description="Low complexity" evidence="1">
    <location>
        <begin position="66"/>
        <end position="109"/>
    </location>
</feature>
<name>A0A2T8II73_9POAL</name>
<evidence type="ECO:0000256" key="1">
    <source>
        <dbReference type="SAM" id="MobiDB-lite"/>
    </source>
</evidence>
<dbReference type="EMBL" id="CM008051">
    <property type="protein sequence ID" value="PVH37388.1"/>
    <property type="molecule type" value="Genomic_DNA"/>
</dbReference>
<gene>
    <name evidence="2" type="ORF">PAHAL_6G300800</name>
</gene>
<dbReference type="AlphaFoldDB" id="A0A2T8II73"/>
<protein>
    <submittedName>
        <fullName evidence="2">Uncharacterized protein</fullName>
    </submittedName>
</protein>
<feature type="region of interest" description="Disordered" evidence="1">
    <location>
        <begin position="50"/>
        <end position="109"/>
    </location>
</feature>
<dbReference type="Gramene" id="PVH37388">
    <property type="protein sequence ID" value="PVH37388"/>
    <property type="gene ID" value="PAHAL_6G300800"/>
</dbReference>
<evidence type="ECO:0000313" key="2">
    <source>
        <dbReference type="EMBL" id="PVH37388.1"/>
    </source>
</evidence>
<sequence>MEVMLDQFVFRRDGGAKRFPGNATTAAAAAHTRIGDPFGVCVDLARPRPSPASTCSGLAGPSQRLAGTARSWRRTAAASSSGSPLSSRARPLPRISSAPTTTSSTRLSSPAASRLSLAIISAHAAGEEESRKHVKVENMPEVRWVEALLREKHEEQQMALGVDVDQDIEPSSLIPENLGLVGVG</sequence>
<organism evidence="2">
    <name type="scientific">Panicum hallii</name>
    <dbReference type="NCBI Taxonomy" id="206008"/>
    <lineage>
        <taxon>Eukaryota</taxon>
        <taxon>Viridiplantae</taxon>
        <taxon>Streptophyta</taxon>
        <taxon>Embryophyta</taxon>
        <taxon>Tracheophyta</taxon>
        <taxon>Spermatophyta</taxon>
        <taxon>Magnoliopsida</taxon>
        <taxon>Liliopsida</taxon>
        <taxon>Poales</taxon>
        <taxon>Poaceae</taxon>
        <taxon>PACMAD clade</taxon>
        <taxon>Panicoideae</taxon>
        <taxon>Panicodae</taxon>
        <taxon>Paniceae</taxon>
        <taxon>Panicinae</taxon>
        <taxon>Panicum</taxon>
        <taxon>Panicum sect. Panicum</taxon>
    </lineage>
</organism>